<dbReference type="InterPro" id="IPR011096">
    <property type="entry name" value="FTP_domain"/>
</dbReference>
<dbReference type="GO" id="GO:0008270">
    <property type="term" value="F:zinc ion binding"/>
    <property type="evidence" value="ECO:0007669"/>
    <property type="project" value="InterPro"/>
</dbReference>
<dbReference type="GO" id="GO:0006508">
    <property type="term" value="P:proteolysis"/>
    <property type="evidence" value="ECO:0007669"/>
    <property type="project" value="UniProtKB-KW"/>
</dbReference>
<evidence type="ECO:0000256" key="9">
    <source>
        <dbReference type="ARBA" id="ARBA00023049"/>
    </source>
</evidence>
<protein>
    <recommendedName>
        <fullName evidence="13">Extracellular metalloproteinase</fullName>
        <ecNumber evidence="13">3.4.24.-</ecNumber>
    </recommendedName>
    <alternativeName>
        <fullName evidence="13">Fungalysin</fullName>
    </alternativeName>
</protein>
<dbReference type="PANTHER" id="PTHR33478">
    <property type="entry name" value="EXTRACELLULAR METALLOPROTEINASE MEP"/>
    <property type="match status" value="1"/>
</dbReference>
<evidence type="ECO:0000256" key="13">
    <source>
        <dbReference type="RuleBase" id="RU364017"/>
    </source>
</evidence>
<dbReference type="Gene3D" id="1.10.390.10">
    <property type="entry name" value="Neutral Protease Domain 2"/>
    <property type="match status" value="1"/>
</dbReference>
<evidence type="ECO:0000256" key="12">
    <source>
        <dbReference type="PIRSR" id="PIRSR601842-2"/>
    </source>
</evidence>
<keyword evidence="5 12" id="KW-0479">Metal-binding</keyword>
<comment type="similarity">
    <text evidence="2 13">Belongs to the peptidase M36 family.</text>
</comment>
<organism evidence="15 16">
    <name type="scientific">Stachybotrys elegans</name>
    <dbReference type="NCBI Taxonomy" id="80388"/>
    <lineage>
        <taxon>Eukaryota</taxon>
        <taxon>Fungi</taxon>
        <taxon>Dikarya</taxon>
        <taxon>Ascomycota</taxon>
        <taxon>Pezizomycotina</taxon>
        <taxon>Sordariomycetes</taxon>
        <taxon>Hypocreomycetidae</taxon>
        <taxon>Hypocreales</taxon>
        <taxon>Stachybotryaceae</taxon>
        <taxon>Stachybotrys</taxon>
    </lineage>
</organism>
<dbReference type="GO" id="GO:0005576">
    <property type="term" value="C:extracellular region"/>
    <property type="evidence" value="ECO:0007669"/>
    <property type="project" value="UniProtKB-SubCell"/>
</dbReference>
<evidence type="ECO:0000313" key="16">
    <source>
        <dbReference type="Proteomes" id="UP000813444"/>
    </source>
</evidence>
<evidence type="ECO:0000259" key="14">
    <source>
        <dbReference type="Pfam" id="PF07504"/>
    </source>
</evidence>
<evidence type="ECO:0000256" key="1">
    <source>
        <dbReference type="ARBA" id="ARBA00004613"/>
    </source>
</evidence>
<dbReference type="InterPro" id="IPR050371">
    <property type="entry name" value="Fungal_virulence_M36"/>
</dbReference>
<feature type="binding site" evidence="12">
    <location>
        <position position="435"/>
    </location>
    <ligand>
        <name>Zn(2+)</name>
        <dbReference type="ChEBI" id="CHEBI:29105"/>
        <note>catalytic</note>
    </ligand>
</feature>
<dbReference type="EC" id="3.4.24.-" evidence="13"/>
<feature type="chain" id="PRO_5035490335" description="Extracellular metalloproteinase" evidence="13">
    <location>
        <begin position="19"/>
        <end position="635"/>
    </location>
</feature>
<dbReference type="Gene3D" id="3.10.170.10">
    <property type="match status" value="1"/>
</dbReference>
<dbReference type="PANTHER" id="PTHR33478:SF1">
    <property type="entry name" value="EXTRACELLULAR METALLOPROTEINASE MEP"/>
    <property type="match status" value="1"/>
</dbReference>
<feature type="binding site" evidence="12">
    <location>
        <position position="246"/>
    </location>
    <ligand>
        <name>Zn(2+)</name>
        <dbReference type="ChEBI" id="CHEBI:29105"/>
        <note>catalytic</note>
    </ligand>
</feature>
<dbReference type="OrthoDB" id="3227768at2759"/>
<evidence type="ECO:0000256" key="7">
    <source>
        <dbReference type="ARBA" id="ARBA00022801"/>
    </source>
</evidence>
<dbReference type="Pfam" id="PF02128">
    <property type="entry name" value="Peptidase_M36"/>
    <property type="match status" value="1"/>
</dbReference>
<keyword evidence="6 13" id="KW-0732">Signal</keyword>
<sequence>MKSIAVLGLVGLAANVQAHPQRVLPNEVQLSKRGIDIESFRLPALSDYTESEVAQESEIVKKMAKRDTYVETATELVKSVAPDAEFRVVGDHYVGKNGIAHVNFKQTLHGVDIDNADFNVNVSPDGTIFSYGNSFFSGKVPEVSPLQKRDFNDPVVALRGAIGVLSLPVEAEEATAEAKEETEQYFIKGTSGAEQDPEARLVYFAKADGTLALTWRIETDVVDNWLLTYIDARGEHIHGVVDYVADFATYEVYPWGVNDPTEGSRVVVTDPWLIGASEFSWHGDGTNNYTVTRGNNGISQVNPSGGSAYLDNYRPTSSARNFQYPFSLTDTTPTNYRDASITQLFYTANVFHDVLYTLGFTELAGNFELNNNNQGGRGNDFVILNAQDGSGTNNANFATPVDGQNGRMRMYIWTRSTPRRDCSFEAGVVIHEYTHGLSNRLTGGPSNSGCLSTTEAGGMGEGWSDFYATAIRLKAADTRATNYPMGAWVNNGVGIRQYPYSTSLTTNPLTYRSANGQSAVHFIGTIWATILYEVMWNLIDRYGKSTATFPVFDSQGVPTDGKFLALQLVTDALALQPCSPNFVTARAAIIDADRALTGGANNCLLWTAFAKRGLGPNARYSTSSRTEDFTVPAGC</sequence>
<feature type="domain" description="FTP" evidence="14">
    <location>
        <begin position="84"/>
        <end position="135"/>
    </location>
</feature>
<evidence type="ECO:0000256" key="5">
    <source>
        <dbReference type="ARBA" id="ARBA00022723"/>
    </source>
</evidence>
<reference evidence="15" key="1">
    <citation type="journal article" date="2021" name="Nat. Commun.">
        <title>Genetic determinants of endophytism in the Arabidopsis root mycobiome.</title>
        <authorList>
            <person name="Mesny F."/>
            <person name="Miyauchi S."/>
            <person name="Thiergart T."/>
            <person name="Pickel B."/>
            <person name="Atanasova L."/>
            <person name="Karlsson M."/>
            <person name="Huettel B."/>
            <person name="Barry K.W."/>
            <person name="Haridas S."/>
            <person name="Chen C."/>
            <person name="Bauer D."/>
            <person name="Andreopoulos W."/>
            <person name="Pangilinan J."/>
            <person name="LaButti K."/>
            <person name="Riley R."/>
            <person name="Lipzen A."/>
            <person name="Clum A."/>
            <person name="Drula E."/>
            <person name="Henrissat B."/>
            <person name="Kohler A."/>
            <person name="Grigoriev I.V."/>
            <person name="Martin F.M."/>
            <person name="Hacquard S."/>
        </authorList>
    </citation>
    <scope>NUCLEOTIDE SEQUENCE</scope>
    <source>
        <strain evidence="15">MPI-CAGE-CH-0235</strain>
    </source>
</reference>
<evidence type="ECO:0000256" key="10">
    <source>
        <dbReference type="ARBA" id="ARBA00023145"/>
    </source>
</evidence>
<proteinExistence type="inferred from homology"/>
<dbReference type="Pfam" id="PF07504">
    <property type="entry name" value="FTP"/>
    <property type="match status" value="1"/>
</dbReference>
<evidence type="ECO:0000313" key="15">
    <source>
        <dbReference type="EMBL" id="KAH7304725.1"/>
    </source>
</evidence>
<gene>
    <name evidence="15" type="ORF">B0I35DRAFT_362754</name>
</gene>
<keyword evidence="16" id="KW-1185">Reference proteome</keyword>
<evidence type="ECO:0000256" key="4">
    <source>
        <dbReference type="ARBA" id="ARBA00022670"/>
    </source>
</evidence>
<dbReference type="PRINTS" id="PR00999">
    <property type="entry name" value="FUNGALYSIN"/>
</dbReference>
<comment type="cofactor">
    <cofactor evidence="12">
        <name>Zn(2+)</name>
        <dbReference type="ChEBI" id="CHEBI:29105"/>
    </cofactor>
    <text evidence="12">Binds 1 zinc ion per subunit.</text>
</comment>
<name>A0A8K0WJT6_9HYPO</name>
<keyword evidence="8 12" id="KW-0862">Zinc</keyword>
<accession>A0A8K0WJT6</accession>
<dbReference type="CDD" id="cd09596">
    <property type="entry name" value="M36"/>
    <property type="match status" value="1"/>
</dbReference>
<keyword evidence="4 13" id="KW-0645">Protease</keyword>
<dbReference type="SUPFAM" id="SSF55486">
    <property type="entry name" value="Metalloproteases ('zincins'), catalytic domain"/>
    <property type="match status" value="1"/>
</dbReference>
<feature type="binding site" evidence="12">
    <location>
        <position position="461"/>
    </location>
    <ligand>
        <name>Zn(2+)</name>
        <dbReference type="ChEBI" id="CHEBI:29105"/>
        <note>catalytic</note>
    </ligand>
</feature>
<dbReference type="Proteomes" id="UP000813444">
    <property type="component" value="Unassembled WGS sequence"/>
</dbReference>
<evidence type="ECO:0000256" key="6">
    <source>
        <dbReference type="ARBA" id="ARBA00022729"/>
    </source>
</evidence>
<feature type="active site" evidence="11">
    <location>
        <position position="432"/>
    </location>
</feature>
<dbReference type="AlphaFoldDB" id="A0A8K0WJT6"/>
<keyword evidence="3 13" id="KW-0964">Secreted</keyword>
<feature type="signal peptide" evidence="13">
    <location>
        <begin position="1"/>
        <end position="18"/>
    </location>
</feature>
<evidence type="ECO:0000256" key="3">
    <source>
        <dbReference type="ARBA" id="ARBA00022525"/>
    </source>
</evidence>
<evidence type="ECO:0000256" key="11">
    <source>
        <dbReference type="PIRSR" id="PIRSR601842-1"/>
    </source>
</evidence>
<keyword evidence="7 13" id="KW-0378">Hydrolase</keyword>
<feature type="binding site" evidence="12">
    <location>
        <position position="431"/>
    </location>
    <ligand>
        <name>Zn(2+)</name>
        <dbReference type="ChEBI" id="CHEBI:29105"/>
        <note>catalytic</note>
    </ligand>
</feature>
<dbReference type="EMBL" id="JAGPNK010000021">
    <property type="protein sequence ID" value="KAH7304725.1"/>
    <property type="molecule type" value="Genomic_DNA"/>
</dbReference>
<dbReference type="InterPro" id="IPR001842">
    <property type="entry name" value="Peptidase_M36"/>
</dbReference>
<keyword evidence="10 13" id="KW-0865">Zymogen</keyword>
<keyword evidence="9 13" id="KW-0482">Metalloprotease</keyword>
<dbReference type="InterPro" id="IPR027268">
    <property type="entry name" value="Peptidase_M4/M1_CTD_sf"/>
</dbReference>
<evidence type="ECO:0000256" key="8">
    <source>
        <dbReference type="ARBA" id="ARBA00022833"/>
    </source>
</evidence>
<evidence type="ECO:0000256" key="2">
    <source>
        <dbReference type="ARBA" id="ARBA00006006"/>
    </source>
</evidence>
<dbReference type="GO" id="GO:0004222">
    <property type="term" value="F:metalloendopeptidase activity"/>
    <property type="evidence" value="ECO:0007669"/>
    <property type="project" value="InterPro"/>
</dbReference>
<comment type="caution">
    <text evidence="15">The sequence shown here is derived from an EMBL/GenBank/DDBJ whole genome shotgun (WGS) entry which is preliminary data.</text>
</comment>
<comment type="subcellular location">
    <subcellularLocation>
        <location evidence="1 13">Secreted</location>
    </subcellularLocation>
</comment>